<dbReference type="InterPro" id="IPR003646">
    <property type="entry name" value="SH3-like_bac-type"/>
</dbReference>
<feature type="domain" description="SH3b" evidence="1">
    <location>
        <begin position="23"/>
        <end position="85"/>
    </location>
</feature>
<gene>
    <name evidence="2" type="ORF">GCM10010470_35290</name>
</gene>
<evidence type="ECO:0000259" key="1">
    <source>
        <dbReference type="Pfam" id="PF08239"/>
    </source>
</evidence>
<accession>A0ABN3VEH3</accession>
<name>A0ABN3VEH3_9PSEU</name>
<dbReference type="Pfam" id="PF08239">
    <property type="entry name" value="SH3_3"/>
    <property type="match status" value="1"/>
</dbReference>
<evidence type="ECO:0000313" key="2">
    <source>
        <dbReference type="EMBL" id="GAA2797080.1"/>
    </source>
</evidence>
<dbReference type="EMBL" id="BAAAUX010000014">
    <property type="protein sequence ID" value="GAA2797080.1"/>
    <property type="molecule type" value="Genomic_DNA"/>
</dbReference>
<proteinExistence type="predicted"/>
<comment type="caution">
    <text evidence="2">The sequence shown here is derived from an EMBL/GenBank/DDBJ whole genome shotgun (WGS) entry which is preliminary data.</text>
</comment>
<reference evidence="2 3" key="1">
    <citation type="journal article" date="2019" name="Int. J. Syst. Evol. Microbiol.">
        <title>The Global Catalogue of Microorganisms (GCM) 10K type strain sequencing project: providing services to taxonomists for standard genome sequencing and annotation.</title>
        <authorList>
            <consortium name="The Broad Institute Genomics Platform"/>
            <consortium name="The Broad Institute Genome Sequencing Center for Infectious Disease"/>
            <person name="Wu L."/>
            <person name="Ma J."/>
        </authorList>
    </citation>
    <scope>NUCLEOTIDE SEQUENCE [LARGE SCALE GENOMIC DNA]</scope>
    <source>
        <strain evidence="2 3">JCM 9383</strain>
    </source>
</reference>
<sequence length="92" mass="9970">MRMGGRMSETDKSKAVWVEAVEDGVNIRTQPSTDATIVAQMQRGDRIIATGDAVDGGAYGPVCGQGGGNWWLPVDHFGTIRYVTWVCVRDVV</sequence>
<keyword evidence="3" id="KW-1185">Reference proteome</keyword>
<dbReference type="Proteomes" id="UP001500979">
    <property type="component" value="Unassembled WGS sequence"/>
</dbReference>
<protein>
    <recommendedName>
        <fullName evidence="1">SH3b domain-containing protein</fullName>
    </recommendedName>
</protein>
<dbReference type="Gene3D" id="2.30.30.40">
    <property type="entry name" value="SH3 Domains"/>
    <property type="match status" value="1"/>
</dbReference>
<evidence type="ECO:0000313" key="3">
    <source>
        <dbReference type="Proteomes" id="UP001500979"/>
    </source>
</evidence>
<organism evidence="2 3">
    <name type="scientific">Saccharopolyspora taberi</name>
    <dbReference type="NCBI Taxonomy" id="60895"/>
    <lineage>
        <taxon>Bacteria</taxon>
        <taxon>Bacillati</taxon>
        <taxon>Actinomycetota</taxon>
        <taxon>Actinomycetes</taxon>
        <taxon>Pseudonocardiales</taxon>
        <taxon>Pseudonocardiaceae</taxon>
        <taxon>Saccharopolyspora</taxon>
    </lineage>
</organism>